<dbReference type="Proteomes" id="UP000004095">
    <property type="component" value="Unassembled WGS sequence"/>
</dbReference>
<proteinExistence type="predicted"/>
<dbReference type="SUPFAM" id="SSF55729">
    <property type="entry name" value="Acyl-CoA N-acyltransferases (Nat)"/>
    <property type="match status" value="1"/>
</dbReference>
<dbReference type="OrthoDB" id="512166at2"/>
<feature type="domain" description="N-acetyltransferase" evidence="1">
    <location>
        <begin position="1"/>
        <end position="127"/>
    </location>
</feature>
<keyword evidence="2" id="KW-0808">Transferase</keyword>
<evidence type="ECO:0000313" key="2">
    <source>
        <dbReference type="EMBL" id="EAY31279.1"/>
    </source>
</evidence>
<protein>
    <submittedName>
        <fullName evidence="2">Acetyltransferase</fullName>
    </submittedName>
</protein>
<organism evidence="2 3">
    <name type="scientific">Microscilla marina ATCC 23134</name>
    <dbReference type="NCBI Taxonomy" id="313606"/>
    <lineage>
        <taxon>Bacteria</taxon>
        <taxon>Pseudomonadati</taxon>
        <taxon>Bacteroidota</taxon>
        <taxon>Cytophagia</taxon>
        <taxon>Cytophagales</taxon>
        <taxon>Microscillaceae</taxon>
        <taxon>Microscilla</taxon>
    </lineage>
</organism>
<reference evidence="2 3" key="1">
    <citation type="submission" date="2007-01" db="EMBL/GenBank/DDBJ databases">
        <authorList>
            <person name="Haygood M."/>
            <person name="Podell S."/>
            <person name="Anderson C."/>
            <person name="Hopkinson B."/>
            <person name="Roe K."/>
            <person name="Barbeau K."/>
            <person name="Gaasterland T."/>
            <person name="Ferriera S."/>
            <person name="Johnson J."/>
            <person name="Kravitz S."/>
            <person name="Beeson K."/>
            <person name="Sutton G."/>
            <person name="Rogers Y.-H."/>
            <person name="Friedman R."/>
            <person name="Frazier M."/>
            <person name="Venter J.C."/>
        </authorList>
    </citation>
    <scope>NUCLEOTIDE SEQUENCE [LARGE SCALE GENOMIC DNA]</scope>
    <source>
        <strain evidence="2 3">ATCC 23134</strain>
    </source>
</reference>
<dbReference type="Gene3D" id="3.40.630.30">
    <property type="match status" value="1"/>
</dbReference>
<gene>
    <name evidence="2" type="ORF">M23134_04112</name>
</gene>
<dbReference type="InterPro" id="IPR000182">
    <property type="entry name" value="GNAT_dom"/>
</dbReference>
<dbReference type="GO" id="GO:0016747">
    <property type="term" value="F:acyltransferase activity, transferring groups other than amino-acyl groups"/>
    <property type="evidence" value="ECO:0007669"/>
    <property type="project" value="InterPro"/>
</dbReference>
<name>A1ZDX1_MICM2</name>
<keyword evidence="3" id="KW-1185">Reference proteome</keyword>
<dbReference type="CDD" id="cd04301">
    <property type="entry name" value="NAT_SF"/>
    <property type="match status" value="1"/>
</dbReference>
<dbReference type="PROSITE" id="PS51186">
    <property type="entry name" value="GNAT"/>
    <property type="match status" value="1"/>
</dbReference>
<accession>A1ZDX1</accession>
<dbReference type="EMBL" id="AAWS01000003">
    <property type="protein sequence ID" value="EAY31279.1"/>
    <property type="molecule type" value="Genomic_DNA"/>
</dbReference>
<sequence length="144" mass="16308">MIIRKATIIDMPWANARYDELGFVNSDFNNEFIAIAQQSEERVGIGRLVNISDGIQELGGMYVADSHRKQGIARKIVDFLLEQRSPAHTIYCLAFEHLATFYKSCGFVEVKSPEKTPTEITTKIDWCQSQYPYGNTLLAINEKG</sequence>
<dbReference type="AlphaFoldDB" id="A1ZDX1"/>
<dbReference type="InterPro" id="IPR016181">
    <property type="entry name" value="Acyl_CoA_acyltransferase"/>
</dbReference>
<dbReference type="Pfam" id="PF13508">
    <property type="entry name" value="Acetyltransf_7"/>
    <property type="match status" value="1"/>
</dbReference>
<dbReference type="eggNOG" id="COG0454">
    <property type="taxonomic scope" value="Bacteria"/>
</dbReference>
<comment type="caution">
    <text evidence="2">The sequence shown here is derived from an EMBL/GenBank/DDBJ whole genome shotgun (WGS) entry which is preliminary data.</text>
</comment>
<evidence type="ECO:0000259" key="1">
    <source>
        <dbReference type="PROSITE" id="PS51186"/>
    </source>
</evidence>
<dbReference type="RefSeq" id="WP_002693840.1">
    <property type="nucleotide sequence ID" value="NZ_AAWS01000003.1"/>
</dbReference>
<evidence type="ECO:0000313" key="3">
    <source>
        <dbReference type="Proteomes" id="UP000004095"/>
    </source>
</evidence>